<dbReference type="SUPFAM" id="SSF48264">
    <property type="entry name" value="Cytochrome P450"/>
    <property type="match status" value="1"/>
</dbReference>
<keyword evidence="3 7" id="KW-0479">Metal-binding</keyword>
<dbReference type="Gene3D" id="1.10.630.10">
    <property type="entry name" value="Cytochrome P450"/>
    <property type="match status" value="1"/>
</dbReference>
<dbReference type="GO" id="GO:0020037">
    <property type="term" value="F:heme binding"/>
    <property type="evidence" value="ECO:0007669"/>
    <property type="project" value="InterPro"/>
</dbReference>
<protein>
    <submittedName>
        <fullName evidence="8">Cytochrome P450</fullName>
    </submittedName>
</protein>
<dbReference type="GO" id="GO:0005506">
    <property type="term" value="F:iron ion binding"/>
    <property type="evidence" value="ECO:0007669"/>
    <property type="project" value="InterPro"/>
</dbReference>
<reference evidence="8 9" key="1">
    <citation type="submission" date="2020-08" db="EMBL/GenBank/DDBJ databases">
        <title>Genomic Encyclopedia of Type Strains, Phase IV (KMG-IV): sequencing the most valuable type-strain genomes for metagenomic binning, comparative biology and taxonomic classification.</title>
        <authorList>
            <person name="Goeker M."/>
        </authorList>
    </citation>
    <scope>NUCLEOTIDE SEQUENCE [LARGE SCALE GENOMIC DNA]</scope>
    <source>
        <strain evidence="8 9">DSM 45385</strain>
    </source>
</reference>
<comment type="caution">
    <text evidence="8">The sequence shown here is derived from an EMBL/GenBank/DDBJ whole genome shotgun (WGS) entry which is preliminary data.</text>
</comment>
<dbReference type="InterPro" id="IPR002397">
    <property type="entry name" value="Cyt_P450_B"/>
</dbReference>
<evidence type="ECO:0000313" key="9">
    <source>
        <dbReference type="Proteomes" id="UP000568380"/>
    </source>
</evidence>
<dbReference type="PROSITE" id="PS00086">
    <property type="entry name" value="CYTOCHROME_P450"/>
    <property type="match status" value="1"/>
</dbReference>
<dbReference type="Pfam" id="PF00067">
    <property type="entry name" value="p450"/>
    <property type="match status" value="1"/>
</dbReference>
<name>A0A7W8ADC5_9ACTN</name>
<dbReference type="GO" id="GO:0004497">
    <property type="term" value="F:monooxygenase activity"/>
    <property type="evidence" value="ECO:0007669"/>
    <property type="project" value="UniProtKB-KW"/>
</dbReference>
<organism evidence="8 9">
    <name type="scientific">Nonomuraea endophytica</name>
    <dbReference type="NCBI Taxonomy" id="714136"/>
    <lineage>
        <taxon>Bacteria</taxon>
        <taxon>Bacillati</taxon>
        <taxon>Actinomycetota</taxon>
        <taxon>Actinomycetes</taxon>
        <taxon>Streptosporangiales</taxon>
        <taxon>Streptosporangiaceae</taxon>
        <taxon>Nonomuraea</taxon>
    </lineage>
</organism>
<proteinExistence type="inferred from homology"/>
<keyword evidence="4 7" id="KW-0560">Oxidoreductase</keyword>
<keyword evidence="6 7" id="KW-0503">Monooxygenase</keyword>
<dbReference type="InterPro" id="IPR017972">
    <property type="entry name" value="Cyt_P450_CS"/>
</dbReference>
<gene>
    <name evidence="8" type="ORF">HNR40_009705</name>
</gene>
<dbReference type="GO" id="GO:0016705">
    <property type="term" value="F:oxidoreductase activity, acting on paired donors, with incorporation or reduction of molecular oxygen"/>
    <property type="evidence" value="ECO:0007669"/>
    <property type="project" value="InterPro"/>
</dbReference>
<evidence type="ECO:0000256" key="4">
    <source>
        <dbReference type="ARBA" id="ARBA00023002"/>
    </source>
</evidence>
<evidence type="ECO:0000256" key="5">
    <source>
        <dbReference type="ARBA" id="ARBA00023004"/>
    </source>
</evidence>
<keyword evidence="5 7" id="KW-0408">Iron</keyword>
<dbReference type="EMBL" id="JACHIN010000021">
    <property type="protein sequence ID" value="MBB5084197.1"/>
    <property type="molecule type" value="Genomic_DNA"/>
</dbReference>
<evidence type="ECO:0000256" key="1">
    <source>
        <dbReference type="ARBA" id="ARBA00010617"/>
    </source>
</evidence>
<keyword evidence="9" id="KW-1185">Reference proteome</keyword>
<accession>A0A7W8ADC5</accession>
<comment type="similarity">
    <text evidence="1 7">Belongs to the cytochrome P450 family.</text>
</comment>
<dbReference type="Proteomes" id="UP000568380">
    <property type="component" value="Unassembled WGS sequence"/>
</dbReference>
<keyword evidence="2 7" id="KW-0349">Heme</keyword>
<evidence type="ECO:0000256" key="3">
    <source>
        <dbReference type="ARBA" id="ARBA00022723"/>
    </source>
</evidence>
<evidence type="ECO:0000256" key="7">
    <source>
        <dbReference type="RuleBase" id="RU000461"/>
    </source>
</evidence>
<dbReference type="PANTHER" id="PTHR46696">
    <property type="entry name" value="P450, PUTATIVE (EUROFUNG)-RELATED"/>
    <property type="match status" value="1"/>
</dbReference>
<dbReference type="InterPro" id="IPR036396">
    <property type="entry name" value="Cyt_P450_sf"/>
</dbReference>
<evidence type="ECO:0000256" key="2">
    <source>
        <dbReference type="ARBA" id="ARBA00022617"/>
    </source>
</evidence>
<evidence type="ECO:0000313" key="8">
    <source>
        <dbReference type="EMBL" id="MBB5084197.1"/>
    </source>
</evidence>
<dbReference type="PRINTS" id="PR00359">
    <property type="entry name" value="BP450"/>
</dbReference>
<dbReference type="AlphaFoldDB" id="A0A7W8ADC5"/>
<dbReference type="InterPro" id="IPR001128">
    <property type="entry name" value="Cyt_P450"/>
</dbReference>
<dbReference type="PANTHER" id="PTHR46696:SF1">
    <property type="entry name" value="CYTOCHROME P450 YJIB-RELATED"/>
    <property type="match status" value="1"/>
</dbReference>
<evidence type="ECO:0000256" key="6">
    <source>
        <dbReference type="ARBA" id="ARBA00023033"/>
    </source>
</evidence>
<dbReference type="RefSeq" id="WP_184973915.1">
    <property type="nucleotide sequence ID" value="NZ_JACHIN010000021.1"/>
</dbReference>
<dbReference type="FunFam" id="1.10.630.10:FF:000018">
    <property type="entry name" value="Cytochrome P450 monooxygenase"/>
    <property type="match status" value="1"/>
</dbReference>
<sequence>MDSSLPLVSVETLRDMDALRRMREAGPVHHVNMGGREPGWILTCHEAAAKALVDPRLRGDAPQAQGPEKELADEEDLFFLPGEQHARLRRMISRQLTPRRVAGLLPRIQHEADLLLDAMPAAEPADFIAAFSRPFPVAVLCELLGVPPDGRRHIRDYVFGWIAEAGVGTVVTESAGVAMAGYLKELIARRRADPRDDLISAMSAADPRDVLSAVRLLLVAGHRPVTRLLTEGVEILLSRRPGLVEDPARLDPTVEELLRLITPTALSSRYVKESLEIGGVELPEGGGVHCVLAAVNRDPDRFPDPDAFAPDRPANPHLAFGLGHRHCLGAALARAEAKVAVGTLARRFPRMRLAADQGPAPTRAGTRKLLVVLDPGDPT</sequence>